<organism evidence="2 3">
    <name type="scientific">Giardia intestinalis (strain ATCC 50581 / GS clone H7)</name>
    <name type="common">Giardia lamblia</name>
    <dbReference type="NCBI Taxonomy" id="598745"/>
    <lineage>
        <taxon>Eukaryota</taxon>
        <taxon>Metamonada</taxon>
        <taxon>Diplomonadida</taxon>
        <taxon>Hexamitidae</taxon>
        <taxon>Giardiinae</taxon>
        <taxon>Giardia</taxon>
    </lineage>
</organism>
<reference evidence="2 3" key="1">
    <citation type="journal article" date="2009" name="PLoS Pathog.">
        <title>Draft genome sequencing of giardia intestinalis assemblage B isolate GS: is human giardiasis caused by two different species?</title>
        <authorList>
            <person name="Franzen O."/>
            <person name="Jerlstrom-Hultqvist J."/>
            <person name="Castro E."/>
            <person name="Sherwood E."/>
            <person name="Ankarklev J."/>
            <person name="Reiner D.S."/>
            <person name="Palm D."/>
            <person name="Andersson J.O."/>
            <person name="Andersson B."/>
            <person name="Svard S.G."/>
        </authorList>
    </citation>
    <scope>NUCLEOTIDE SEQUENCE [LARGE SCALE GENOMIC DNA]</scope>
    <source>
        <strain evidence="3">ATCC 50581 / GS clone H7</strain>
    </source>
</reference>
<dbReference type="InterPro" id="IPR016024">
    <property type="entry name" value="ARM-type_fold"/>
</dbReference>
<comment type="caution">
    <text evidence="2">The sequence shown here is derived from an EMBL/GenBank/DDBJ whole genome shotgun (WGS) entry which is preliminary data.</text>
</comment>
<evidence type="ECO:0000256" key="1">
    <source>
        <dbReference type="SAM" id="MobiDB-lite"/>
    </source>
</evidence>
<sequence length="1536" mass="174097">MDFFDDDLSSEDEFLNLTPDAQDYGEMSQETVQLLQRTYELPHPAIDSPLSHFSTLYHSSSFLHNILSIYWLPSFLQAATIDEVSNHLLGQLRLMACTRTSETRCGLLIRELFPEKDVVSSNLLGEPHTGSSLFPTEEDFPDDSAKDAREADSPGPADPFMDGIFRSLALGRVQARDLSPDERLSLLKYLLCFHFEDMSKAIMKNTELSAGQRDYVVRNILFPLLKCIVRSTPCYDTMISIMRALYSLPSVADTPTDQKLWGLLLFREVIFFQFCRCLVIFCNLTFKCDNEANIYCRIHSLFGGVVSKSVHTENYPPALKCRCRYECACHQDDDEHIEKIEQSLAHNASWNDCYTLSFHSSWSEKYGVETSRVVKAQSQIFHQEKKILSTLPELEDVLLNLIDVMVQYSISYCNSPALCNALFILMGRIATDRTLHSAFLKEFEDILNSELTKTFYQRLGLTTDKLWEFQKPIQCQHCQQNALQHTIDITCCDMHRFLDPPGDARMSSELFYSQSQLSNLIKPVTDYSYQNIESTIISPKIQRAAILNMARILYVYTAKSNHSRSGSLENNSEIAYRQSLYVTIAEQSPDRVQDVGLQSCQYSQKDETLNDARPIGYPSVALLPQRTAPATILRDGETETEAEQHEYLGFPGTTASSQPSAMTPHTSEPEVEGIFTLRSYLSSDHSQPKTIVADVTAPLLLTLPVSMNVPHFQSRKIKPICLKNTEMKRYSQNDQSGSSRQAFVVATKGMQNDVIAFVSNRLYSKDNVPNLVFCAEALPLFCRAFTFRNRVKSLVFTFVKLVTNLMPAVQQNACRNLGSMLAGISKGCAIAEEERNIIRENYLIKLLFNLFCNLLTADVASSTIQFPLNLERSSINEEMLTCYDNLKASSKKSLLYTKEHFEKKLLLPHSAPPHPIKPSKSMLTILINRDEKDVYKRSFTSKSDITDTDAMSQNSPPLSNMLDVDPSSIAESHSLESSPIKHHNTTISTDDSIKEMTSKHSLKDAAIIGELMPTPERHASDSPMFGCMICTSQLDPQTGKLSSDVTPTRGSLEKFIHFTENHTFHLKKVLKTSVLCLPQQVYKDIELSLLRTLPGVYETVACSHDYQSRLITIITNTLRSKASSQPTLHSLISALPGIYSDPSTTRESKELLLECLESLLTSPQCTKDVKIVFLYSFTKYTMARADARDFLLRFIKLLIKIYYDILQLPEEVHFHQGQIRTDDSIDQTSKTFYLQCTPDLYISITPVAFSSHTSLRGTGLYGFVDTLEGDRSHHTLPNLTYTEVDTELLTSIAPHPIYQYHCADPPSTGYKFFVNSDWRYRCDVVETLAKIVAQFCTVFDAQTGFYLFSSVILHCIKDDCQTVSDCLVRLLGLELTPLLQKADREASTPLGILACALFGHTYRGYGAMYPVECASDEEYNLASYARLCHYFLLPTFRHQKLGVRLLHHVSRRVYKYDWFARLFLTIILSIPTCDPSVQLSFVVSTSNLSKKRKLIVYSEEHLNVMRICGERSSQAARCVESYLQLYKLYFQKLNND</sequence>
<dbReference type="Proteomes" id="UP000002488">
    <property type="component" value="Unassembled WGS sequence"/>
</dbReference>
<protein>
    <submittedName>
        <fullName evidence="2">Uncharacterized protein</fullName>
    </submittedName>
</protein>
<feature type="region of interest" description="Disordered" evidence="1">
    <location>
        <begin position="971"/>
        <end position="990"/>
    </location>
</feature>
<dbReference type="SUPFAM" id="SSF48371">
    <property type="entry name" value="ARM repeat"/>
    <property type="match status" value="1"/>
</dbReference>
<evidence type="ECO:0000313" key="3">
    <source>
        <dbReference type="Proteomes" id="UP000002488"/>
    </source>
</evidence>
<dbReference type="OrthoDB" id="10254563at2759"/>
<gene>
    <name evidence="2" type="ORF">GL50581_3443</name>
</gene>
<name>C6LXC8_GIAIB</name>
<proteinExistence type="predicted"/>
<accession>C6LXC8</accession>
<feature type="region of interest" description="Disordered" evidence="1">
    <location>
        <begin position="128"/>
        <end position="158"/>
    </location>
</feature>
<dbReference type="EMBL" id="ACGJ01002889">
    <property type="protein sequence ID" value="EES99328.1"/>
    <property type="molecule type" value="Genomic_DNA"/>
</dbReference>
<dbReference type="OMA" id="REVIFFQ"/>
<feature type="compositionally biased region" description="Basic and acidic residues" evidence="1">
    <location>
        <begin position="143"/>
        <end position="152"/>
    </location>
</feature>
<evidence type="ECO:0000313" key="2">
    <source>
        <dbReference type="EMBL" id="EES99328.1"/>
    </source>
</evidence>
<dbReference type="VEuPathDB" id="GiardiaDB:GL50581_3443"/>